<dbReference type="PROSITE" id="PS01124">
    <property type="entry name" value="HTH_ARAC_FAMILY_2"/>
    <property type="match status" value="1"/>
</dbReference>
<keyword evidence="5" id="KW-1185">Reference proteome</keyword>
<evidence type="ECO:0000256" key="2">
    <source>
        <dbReference type="ARBA" id="ARBA00023125"/>
    </source>
</evidence>
<dbReference type="GO" id="GO:0003700">
    <property type="term" value="F:DNA-binding transcription factor activity"/>
    <property type="evidence" value="ECO:0007669"/>
    <property type="project" value="InterPro"/>
</dbReference>
<evidence type="ECO:0000313" key="4">
    <source>
        <dbReference type="EMBL" id="SDC27153.1"/>
    </source>
</evidence>
<dbReference type="GO" id="GO:0043565">
    <property type="term" value="F:sequence-specific DNA binding"/>
    <property type="evidence" value="ECO:0007669"/>
    <property type="project" value="InterPro"/>
</dbReference>
<gene>
    <name evidence="4" type="ORF">SAMN05421630_1011075</name>
</gene>
<proteinExistence type="predicted"/>
<organism evidence="4 5">
    <name type="scientific">Prauserella marina</name>
    <dbReference type="NCBI Taxonomy" id="530584"/>
    <lineage>
        <taxon>Bacteria</taxon>
        <taxon>Bacillati</taxon>
        <taxon>Actinomycetota</taxon>
        <taxon>Actinomycetes</taxon>
        <taxon>Pseudonocardiales</taxon>
        <taxon>Pseudonocardiaceae</taxon>
        <taxon>Prauserella</taxon>
    </lineage>
</organism>
<dbReference type="InterPro" id="IPR050204">
    <property type="entry name" value="AraC_XylS_family_regulators"/>
</dbReference>
<dbReference type="InterPro" id="IPR009057">
    <property type="entry name" value="Homeodomain-like_sf"/>
</dbReference>
<protein>
    <submittedName>
        <fullName evidence="4">AraC-type DNA-binding protein</fullName>
    </submittedName>
</protein>
<dbReference type="STRING" id="530584.SAMN05421630_1011075"/>
<evidence type="ECO:0000256" key="1">
    <source>
        <dbReference type="ARBA" id="ARBA00023015"/>
    </source>
</evidence>
<dbReference type="SUPFAM" id="SSF46689">
    <property type="entry name" value="Homeodomain-like"/>
    <property type="match status" value="1"/>
</dbReference>
<keyword evidence="3" id="KW-0804">Transcription</keyword>
<dbReference type="RefSeq" id="WP_091797798.1">
    <property type="nucleotide sequence ID" value="NZ_CP016353.1"/>
</dbReference>
<sequence length="267" mass="28386">MSGNLAIGHWDGRLSWSPGRLTYVGSGGPADVHRHHAVQLVVSYDGCFELDVEGRTSRPRAAVIPSGARHSVDTSGRHVALVLIEPSGPAGDGIARRAAELADRELAVPSGTPPERPELIPVFTDRLLRIAGLSPGGEAGRPLSPPVAAAVDYLDHALVGRRRPSLREAARAAHLSESRLTHVFSAEVGLPFRRFVLWLRLRHAARALAEVDTLTEAAVAAGFSDLAHFSRVCRETFGVSPSAVTRMELAADDRWAAATFKPSGAGA</sequence>
<dbReference type="SMART" id="SM00342">
    <property type="entry name" value="HTH_ARAC"/>
    <property type="match status" value="1"/>
</dbReference>
<dbReference type="InterPro" id="IPR018060">
    <property type="entry name" value="HTH_AraC"/>
</dbReference>
<dbReference type="EMBL" id="FMZE01000001">
    <property type="protein sequence ID" value="SDC27153.1"/>
    <property type="molecule type" value="Genomic_DNA"/>
</dbReference>
<name>A0A222VPR3_9PSEU</name>
<accession>A0A222VPR3</accession>
<dbReference type="Gene3D" id="1.10.10.60">
    <property type="entry name" value="Homeodomain-like"/>
    <property type="match status" value="1"/>
</dbReference>
<evidence type="ECO:0000256" key="3">
    <source>
        <dbReference type="ARBA" id="ARBA00023163"/>
    </source>
</evidence>
<dbReference type="KEGG" id="pmad:BAY61_13455"/>
<keyword evidence="2 4" id="KW-0238">DNA-binding</keyword>
<evidence type="ECO:0000313" key="5">
    <source>
        <dbReference type="Proteomes" id="UP000199494"/>
    </source>
</evidence>
<keyword evidence="1" id="KW-0805">Transcription regulation</keyword>
<dbReference type="OrthoDB" id="4549023at2"/>
<dbReference type="PANTHER" id="PTHR46796">
    <property type="entry name" value="HTH-TYPE TRANSCRIPTIONAL ACTIVATOR RHAS-RELATED"/>
    <property type="match status" value="1"/>
</dbReference>
<reference evidence="4 5" key="1">
    <citation type="submission" date="2016-10" db="EMBL/GenBank/DDBJ databases">
        <authorList>
            <person name="de Groot N.N."/>
        </authorList>
    </citation>
    <scope>NUCLEOTIDE SEQUENCE [LARGE SCALE GENOMIC DNA]</scope>
    <source>
        <strain evidence="4 5">CGMCC 4.5506</strain>
    </source>
</reference>
<dbReference type="Proteomes" id="UP000199494">
    <property type="component" value="Unassembled WGS sequence"/>
</dbReference>
<dbReference type="Pfam" id="PF12833">
    <property type="entry name" value="HTH_18"/>
    <property type="match status" value="1"/>
</dbReference>
<dbReference type="AlphaFoldDB" id="A0A222VPR3"/>